<dbReference type="AlphaFoldDB" id="Q2KBZ8"/>
<dbReference type="EMBL" id="CP000133">
    <property type="protein sequence ID" value="ABC89638.1"/>
    <property type="molecule type" value="Genomic_DNA"/>
</dbReference>
<dbReference type="Proteomes" id="UP000001936">
    <property type="component" value="Chromosome"/>
</dbReference>
<evidence type="ECO:0000256" key="1">
    <source>
        <dbReference type="SAM" id="MobiDB-lite"/>
    </source>
</evidence>
<name>Q2KBZ8_RHIEC</name>
<gene>
    <name evidence="2" type="ordered locus">RHE_CH00827</name>
</gene>
<organism evidence="2 3">
    <name type="scientific">Rhizobium etli (strain ATCC 51251 / DSM 11541 / JCM 21823 / NBRC 15573 / CFN 42)</name>
    <dbReference type="NCBI Taxonomy" id="347834"/>
    <lineage>
        <taxon>Bacteria</taxon>
        <taxon>Pseudomonadati</taxon>
        <taxon>Pseudomonadota</taxon>
        <taxon>Alphaproteobacteria</taxon>
        <taxon>Hyphomicrobiales</taxon>
        <taxon>Rhizobiaceae</taxon>
        <taxon>Rhizobium/Agrobacterium group</taxon>
        <taxon>Rhizobium</taxon>
    </lineage>
</organism>
<dbReference type="HOGENOM" id="CLU_1794909_0_0_5"/>
<evidence type="ECO:0000313" key="2">
    <source>
        <dbReference type="EMBL" id="ABC89638.1"/>
    </source>
</evidence>
<feature type="region of interest" description="Disordered" evidence="1">
    <location>
        <begin position="52"/>
        <end position="122"/>
    </location>
</feature>
<proteinExistence type="predicted"/>
<reference evidence="2 3" key="1">
    <citation type="journal article" date="2006" name="Proc. Natl. Acad. Sci. U.S.A.">
        <title>The partitioned Rhizobium etli genome: genetic and metabolic redundancy in seven interacting replicons.</title>
        <authorList>
            <person name="Gonzalez V."/>
            <person name="Santamaria R.I."/>
            <person name="Bustos P."/>
            <person name="Hernandez-Gonzalez I."/>
            <person name="Medrano-Soto A."/>
            <person name="Moreno-Hagelsieb G."/>
            <person name="Janga S.C."/>
            <person name="Ramirez M.A."/>
            <person name="Jimenez-Jacinto V."/>
            <person name="Collado-Vides J."/>
            <person name="Davila G."/>
        </authorList>
    </citation>
    <scope>NUCLEOTIDE SEQUENCE [LARGE SCALE GENOMIC DNA]</scope>
    <source>
        <strain evidence="3">ATCC 51251 / DSM 11541 / JCM 21823 / NBRC 15573 / CFN 42</strain>
    </source>
</reference>
<feature type="compositionally biased region" description="Basic and acidic residues" evidence="1">
    <location>
        <begin position="105"/>
        <end position="115"/>
    </location>
</feature>
<sequence>MRIYRNFSANGNGFLRGVRIEIRLGNVGIPALHGENGGRELNFRRFSSVSSHLARDTSAARRRSPACCVREKRAGAQASGKLGPPTNAMPGTKSSATDRIISSEADGKEKGRPEGRPSCSGCRKECRLRLSHHVHTASSARLTR</sequence>
<protein>
    <submittedName>
        <fullName evidence="2">Uncharacterized protein</fullName>
    </submittedName>
</protein>
<evidence type="ECO:0000313" key="3">
    <source>
        <dbReference type="Proteomes" id="UP000001936"/>
    </source>
</evidence>
<keyword evidence="3" id="KW-1185">Reference proteome</keyword>
<accession>Q2KBZ8</accession>
<dbReference type="KEGG" id="ret:RHE_CH00827"/>